<dbReference type="Gene3D" id="2.120.10.30">
    <property type="entry name" value="TolB, C-terminal domain"/>
    <property type="match status" value="1"/>
</dbReference>
<organism evidence="1 2">
    <name type="scientific">Cladobotryum mycophilum</name>
    <dbReference type="NCBI Taxonomy" id="491253"/>
    <lineage>
        <taxon>Eukaryota</taxon>
        <taxon>Fungi</taxon>
        <taxon>Dikarya</taxon>
        <taxon>Ascomycota</taxon>
        <taxon>Pezizomycotina</taxon>
        <taxon>Sordariomycetes</taxon>
        <taxon>Hypocreomycetidae</taxon>
        <taxon>Hypocreales</taxon>
        <taxon>Hypocreaceae</taxon>
        <taxon>Cladobotryum</taxon>
    </lineage>
</organism>
<protein>
    <submittedName>
        <fullName evidence="1">Serum paraoxonase/arylesterase 2-like protein</fullName>
    </submittedName>
</protein>
<comment type="caution">
    <text evidence="1">The sequence shown here is derived from an EMBL/GenBank/DDBJ whole genome shotgun (WGS) entry which is preliminary data.</text>
</comment>
<accession>A0ABR0S7X1</accession>
<dbReference type="SUPFAM" id="SSF63829">
    <property type="entry name" value="Calcium-dependent phosphotriesterase"/>
    <property type="match status" value="1"/>
</dbReference>
<proteinExistence type="predicted"/>
<dbReference type="InterPro" id="IPR011042">
    <property type="entry name" value="6-blade_b-propeller_TolB-like"/>
</dbReference>
<gene>
    <name evidence="1" type="ORF">PT974_12206</name>
</gene>
<dbReference type="EMBL" id="JAVFKD010000016">
    <property type="protein sequence ID" value="KAK5988069.1"/>
    <property type="molecule type" value="Genomic_DNA"/>
</dbReference>
<sequence length="364" mass="41056">MARTSSLITLSIIPFLFFFLYDRSQMLSLFYSNAPHRLQHINKLGNYEIKFTDTIRNCEDAWLVEQAGAAILSCDPGREKWNTNLNYSGPIEKGGLWLYNYAPTEGKPESLVRIEFVGYEESEFHPLGVTYHESSSTLFAINHLKDGLRIDIFNFQLSKNSASAPRAVHQRYIKHPLLHSPNSLVLINENELYVTNDHHFLHPKHSFLRALEDYGAVPGGTVVHIDLRTDAVRTVARVPFANGVELLNVTTVAVASTTKPAVYLFEMSPSTRDLTYRAMIRVPFLVDNLSVDENGVLLMAGHPHVVSLQKWAKTRHICRSEGAIRSYARRNPQARGYPSGQKKVAERTYMSAQNFPPAAQQLGT</sequence>
<name>A0ABR0S7X1_9HYPO</name>
<dbReference type="PANTHER" id="PTHR11799">
    <property type="entry name" value="PARAOXONASE"/>
    <property type="match status" value="1"/>
</dbReference>
<dbReference type="PANTHER" id="PTHR11799:SF30">
    <property type="entry name" value="SERUM PARAOXONASE_ARYLESTERASE 2"/>
    <property type="match status" value="1"/>
</dbReference>
<evidence type="ECO:0000313" key="1">
    <source>
        <dbReference type="EMBL" id="KAK5988069.1"/>
    </source>
</evidence>
<keyword evidence="2" id="KW-1185">Reference proteome</keyword>
<dbReference type="Proteomes" id="UP001338125">
    <property type="component" value="Unassembled WGS sequence"/>
</dbReference>
<dbReference type="InterPro" id="IPR051288">
    <property type="entry name" value="Serum_paraoxonase/arylesterase"/>
</dbReference>
<reference evidence="1 2" key="1">
    <citation type="submission" date="2024-01" db="EMBL/GenBank/DDBJ databases">
        <title>Complete genome of Cladobotryum mycophilum ATHUM6906.</title>
        <authorList>
            <person name="Christinaki A.C."/>
            <person name="Myridakis A.I."/>
            <person name="Kouvelis V.N."/>
        </authorList>
    </citation>
    <scope>NUCLEOTIDE SEQUENCE [LARGE SCALE GENOMIC DNA]</scope>
    <source>
        <strain evidence="1 2">ATHUM6906</strain>
    </source>
</reference>
<evidence type="ECO:0000313" key="2">
    <source>
        <dbReference type="Proteomes" id="UP001338125"/>
    </source>
</evidence>